<dbReference type="AlphaFoldDB" id="A0A7S3H3V9"/>
<reference evidence="2" key="1">
    <citation type="submission" date="2021-01" db="EMBL/GenBank/DDBJ databases">
        <authorList>
            <person name="Corre E."/>
            <person name="Pelletier E."/>
            <person name="Niang G."/>
            <person name="Scheremetjew M."/>
            <person name="Finn R."/>
            <person name="Kale V."/>
            <person name="Holt S."/>
            <person name="Cochrane G."/>
            <person name="Meng A."/>
            <person name="Brown T."/>
            <person name="Cohen L."/>
        </authorList>
    </citation>
    <scope>NUCLEOTIDE SEQUENCE</scope>
    <source>
        <strain evidence="2">CCAP 955/1</strain>
    </source>
</reference>
<keyword evidence="1" id="KW-0732">Signal</keyword>
<feature type="chain" id="PRO_5031437785" evidence="1">
    <location>
        <begin position="26"/>
        <end position="140"/>
    </location>
</feature>
<evidence type="ECO:0000256" key="1">
    <source>
        <dbReference type="SAM" id="SignalP"/>
    </source>
</evidence>
<organism evidence="2">
    <name type="scientific">Spumella elongata</name>
    <dbReference type="NCBI Taxonomy" id="89044"/>
    <lineage>
        <taxon>Eukaryota</taxon>
        <taxon>Sar</taxon>
        <taxon>Stramenopiles</taxon>
        <taxon>Ochrophyta</taxon>
        <taxon>Chrysophyceae</taxon>
        <taxon>Chromulinales</taxon>
        <taxon>Chromulinaceae</taxon>
        <taxon>Spumella</taxon>
    </lineage>
</organism>
<sequence>MKKNVLALSIAAMIGGLGFVGTASAALDAAGNSNALVGTGVAGTAVDLAAGQLTKATATALTTQPGGVGHALLVPYFNAQNGNMTVLHVTNTDQTNGKAVKVRFRGAANSDDILDFQVFLSPGDVWTAAVTAGADGVATS</sequence>
<protein>
    <submittedName>
        <fullName evidence="2">Uncharacterized protein</fullName>
    </submittedName>
</protein>
<evidence type="ECO:0000313" key="2">
    <source>
        <dbReference type="EMBL" id="CAE0284522.1"/>
    </source>
</evidence>
<proteinExistence type="predicted"/>
<name>A0A7S3H3V9_9STRA</name>
<feature type="signal peptide" evidence="1">
    <location>
        <begin position="1"/>
        <end position="25"/>
    </location>
</feature>
<accession>A0A7S3H3V9</accession>
<gene>
    <name evidence="2" type="ORF">SELO1098_LOCUS13363</name>
</gene>
<dbReference type="EMBL" id="HBIC01026832">
    <property type="protein sequence ID" value="CAE0284522.1"/>
    <property type="molecule type" value="Transcribed_RNA"/>
</dbReference>